<reference evidence="3" key="1">
    <citation type="submission" date="2020-09" db="EMBL/GenBank/DDBJ databases">
        <title>Whole genome shotgun sequence of Streptomyces cinnamonensis NBRC 15873.</title>
        <authorList>
            <person name="Komaki H."/>
            <person name="Tamura T."/>
        </authorList>
    </citation>
    <scope>NUCLEOTIDE SEQUENCE [LARGE SCALE GENOMIC DNA]</scope>
    <source>
        <strain evidence="3">NBRC 15873</strain>
    </source>
</reference>
<organism evidence="2 3">
    <name type="scientific">Streptomyces virginiae</name>
    <name type="common">Streptomyces cinnamonensis</name>
    <dbReference type="NCBI Taxonomy" id="1961"/>
    <lineage>
        <taxon>Bacteria</taxon>
        <taxon>Bacillati</taxon>
        <taxon>Actinomycetota</taxon>
        <taxon>Actinomycetes</taxon>
        <taxon>Kitasatosporales</taxon>
        <taxon>Streptomycetaceae</taxon>
        <taxon>Streptomyces</taxon>
    </lineage>
</organism>
<dbReference type="EMBL" id="BNDV01000007">
    <property type="protein sequence ID" value="GHI12164.1"/>
    <property type="molecule type" value="Genomic_DNA"/>
</dbReference>
<accession>A0ABQ3NHD0</accession>
<feature type="transmembrane region" description="Helical" evidence="1">
    <location>
        <begin position="20"/>
        <end position="42"/>
    </location>
</feature>
<dbReference type="GeneID" id="86957787"/>
<keyword evidence="1" id="KW-0812">Transmembrane</keyword>
<gene>
    <name evidence="2" type="ORF">Scinn_16270</name>
</gene>
<keyword evidence="3" id="KW-1185">Reference proteome</keyword>
<protein>
    <submittedName>
        <fullName evidence="2">Uncharacterized protein</fullName>
    </submittedName>
</protein>
<keyword evidence="1" id="KW-0472">Membrane</keyword>
<comment type="caution">
    <text evidence="2">The sequence shown here is derived from an EMBL/GenBank/DDBJ whole genome shotgun (WGS) entry which is preliminary data.</text>
</comment>
<keyword evidence="1" id="KW-1133">Transmembrane helix</keyword>
<dbReference type="Proteomes" id="UP000660554">
    <property type="component" value="Unassembled WGS sequence"/>
</dbReference>
<evidence type="ECO:0000313" key="3">
    <source>
        <dbReference type="Proteomes" id="UP000660554"/>
    </source>
</evidence>
<proteinExistence type="predicted"/>
<evidence type="ECO:0000313" key="2">
    <source>
        <dbReference type="EMBL" id="GHI12164.1"/>
    </source>
</evidence>
<evidence type="ECO:0000256" key="1">
    <source>
        <dbReference type="SAM" id="Phobius"/>
    </source>
</evidence>
<feature type="transmembrane region" description="Helical" evidence="1">
    <location>
        <begin position="73"/>
        <end position="93"/>
    </location>
</feature>
<dbReference type="RefSeq" id="WP_191869765.1">
    <property type="nucleotide sequence ID" value="NZ_BMRU01000034.1"/>
</dbReference>
<sequence length="148" mass="15967">MDSRELIAKTRVDEQGNRIVRPGFATVAAALMVPLLVVAGVVTSLHTQEIQAEWADRQREVCRELPFPVLEYAAGWAGLALGLAAVAVCVLLTRRLRGRYGLRLGETWPGLLAGTTVWFSVLTIPMELIQLYVVHSAAAAGINLGDGC</sequence>
<name>A0ABQ3NHD0_STRVG</name>